<dbReference type="Gene3D" id="1.20.81.30">
    <property type="entry name" value="Type II secretion system (T2SS), domain F"/>
    <property type="match status" value="2"/>
</dbReference>
<reference evidence="10 11" key="1">
    <citation type="journal article" date="2016" name="Nat. Commun.">
        <title>Thousands of microbial genomes shed light on interconnected biogeochemical processes in an aquifer system.</title>
        <authorList>
            <person name="Anantharaman K."/>
            <person name="Brown C.T."/>
            <person name="Hug L.A."/>
            <person name="Sharon I."/>
            <person name="Castelle C.J."/>
            <person name="Probst A.J."/>
            <person name="Thomas B.C."/>
            <person name="Singh A."/>
            <person name="Wilkins M.J."/>
            <person name="Karaoz U."/>
            <person name="Brodie E.L."/>
            <person name="Williams K.H."/>
            <person name="Hubbard S.S."/>
            <person name="Banfield J.F."/>
        </authorList>
    </citation>
    <scope>NUCLEOTIDE SEQUENCE [LARGE SCALE GENOMIC DNA]</scope>
</reference>
<feature type="transmembrane region" description="Helical" evidence="8">
    <location>
        <begin position="221"/>
        <end position="240"/>
    </location>
</feature>
<dbReference type="Proteomes" id="UP000176855">
    <property type="component" value="Unassembled WGS sequence"/>
</dbReference>
<accession>A0A1G2HMX1</accession>
<dbReference type="PANTHER" id="PTHR30012:SF0">
    <property type="entry name" value="TYPE II SECRETION SYSTEM PROTEIN F-RELATED"/>
    <property type="match status" value="1"/>
</dbReference>
<name>A0A1G2HMX1_9BACT</name>
<evidence type="ECO:0000256" key="2">
    <source>
        <dbReference type="ARBA" id="ARBA00005745"/>
    </source>
</evidence>
<evidence type="ECO:0000256" key="1">
    <source>
        <dbReference type="ARBA" id="ARBA00004429"/>
    </source>
</evidence>
<evidence type="ECO:0000313" key="11">
    <source>
        <dbReference type="Proteomes" id="UP000176855"/>
    </source>
</evidence>
<feature type="transmembrane region" description="Helical" evidence="8">
    <location>
        <begin position="168"/>
        <end position="187"/>
    </location>
</feature>
<dbReference type="InterPro" id="IPR018076">
    <property type="entry name" value="T2SS_GspF_dom"/>
</dbReference>
<dbReference type="InterPro" id="IPR042094">
    <property type="entry name" value="T2SS_GspF_sf"/>
</dbReference>
<sequence length="402" mass="45007">MKFNYKARTRAGKIETGVIEASSEEAAALILQKYNIFVTSLEEQKTQRFFLSNIKFERKISKKDLAIFFRQLSVMLESRVPVVQSLSSLAGQTSKSNFKKVILDISSLVEEGVLLSEALAAHPKIFDSFYINLVKSGEASGNIAGAFNYISEHIERDNDIVVQVKQAMIYPAFVISVLFIVIGIIIAEVVPKIADLIKESNTQPPLFTVLMLKFYKFLENYWWALLAGIFLLISAAFFYFRTETGKRNLNRISLKIPLIGNILKKVFLTRFCGNISTLMVAGISINRALKITEDTVNNVVYKEIIMAVEKEVSEGERISSALAKHKDYFPSFVIQMIKVGEETGKLDKTLIEVVNFYQKDVKRAVDLFSTLIEPILIIFLGAIVAMLAVSVLAPLYGALGTI</sequence>
<evidence type="ECO:0000256" key="8">
    <source>
        <dbReference type="SAM" id="Phobius"/>
    </source>
</evidence>
<keyword evidence="3" id="KW-1003">Cell membrane</keyword>
<organism evidence="10 11">
    <name type="scientific">Candidatus Staskawiczbacteria bacterium RIFCSPHIGHO2_01_FULL_39_25</name>
    <dbReference type="NCBI Taxonomy" id="1802202"/>
    <lineage>
        <taxon>Bacteria</taxon>
        <taxon>Candidatus Staskawicziibacteriota</taxon>
    </lineage>
</organism>
<keyword evidence="4" id="KW-0997">Cell inner membrane</keyword>
<proteinExistence type="inferred from homology"/>
<comment type="caution">
    <text evidence="10">The sequence shown here is derived from an EMBL/GenBank/DDBJ whole genome shotgun (WGS) entry which is preliminary data.</text>
</comment>
<dbReference type="GO" id="GO:0005886">
    <property type="term" value="C:plasma membrane"/>
    <property type="evidence" value="ECO:0007669"/>
    <property type="project" value="UniProtKB-SubCell"/>
</dbReference>
<evidence type="ECO:0000256" key="3">
    <source>
        <dbReference type="ARBA" id="ARBA00022475"/>
    </source>
</evidence>
<evidence type="ECO:0000256" key="4">
    <source>
        <dbReference type="ARBA" id="ARBA00022519"/>
    </source>
</evidence>
<feature type="domain" description="Type II secretion system protein GspF" evidence="9">
    <location>
        <begin position="68"/>
        <end position="191"/>
    </location>
</feature>
<feature type="transmembrane region" description="Helical" evidence="8">
    <location>
        <begin position="375"/>
        <end position="399"/>
    </location>
</feature>
<keyword evidence="5 8" id="KW-0812">Transmembrane</keyword>
<dbReference type="FunFam" id="1.20.81.30:FF:000001">
    <property type="entry name" value="Type II secretion system protein F"/>
    <property type="match status" value="2"/>
</dbReference>
<gene>
    <name evidence="10" type="ORF">A2730_00590</name>
</gene>
<dbReference type="PANTHER" id="PTHR30012">
    <property type="entry name" value="GENERAL SECRETION PATHWAY PROTEIN"/>
    <property type="match status" value="1"/>
</dbReference>
<evidence type="ECO:0000256" key="7">
    <source>
        <dbReference type="ARBA" id="ARBA00023136"/>
    </source>
</evidence>
<dbReference type="Pfam" id="PF00482">
    <property type="entry name" value="T2SSF"/>
    <property type="match status" value="2"/>
</dbReference>
<feature type="domain" description="Type II secretion system protein GspF" evidence="9">
    <location>
        <begin position="271"/>
        <end position="394"/>
    </location>
</feature>
<evidence type="ECO:0000256" key="6">
    <source>
        <dbReference type="ARBA" id="ARBA00022989"/>
    </source>
</evidence>
<dbReference type="AlphaFoldDB" id="A0A1G2HMX1"/>
<dbReference type="PRINTS" id="PR00812">
    <property type="entry name" value="BCTERIALGSPF"/>
</dbReference>
<comment type="similarity">
    <text evidence="2">Belongs to the GSP F family.</text>
</comment>
<comment type="subcellular location">
    <subcellularLocation>
        <location evidence="1">Cell inner membrane</location>
        <topology evidence="1">Multi-pass membrane protein</topology>
    </subcellularLocation>
</comment>
<evidence type="ECO:0000259" key="9">
    <source>
        <dbReference type="Pfam" id="PF00482"/>
    </source>
</evidence>
<keyword evidence="7 8" id="KW-0472">Membrane</keyword>
<evidence type="ECO:0000256" key="5">
    <source>
        <dbReference type="ARBA" id="ARBA00022692"/>
    </source>
</evidence>
<evidence type="ECO:0000313" key="10">
    <source>
        <dbReference type="EMBL" id="OGZ63775.1"/>
    </source>
</evidence>
<keyword evidence="6 8" id="KW-1133">Transmembrane helix</keyword>
<dbReference type="EMBL" id="MHOO01000011">
    <property type="protein sequence ID" value="OGZ63775.1"/>
    <property type="molecule type" value="Genomic_DNA"/>
</dbReference>
<dbReference type="InterPro" id="IPR003004">
    <property type="entry name" value="GspF/PilC"/>
</dbReference>
<protein>
    <recommendedName>
        <fullName evidence="9">Type II secretion system protein GspF domain-containing protein</fullName>
    </recommendedName>
</protein>
<dbReference type="STRING" id="1802202.A2730_00590"/>